<dbReference type="Proteomes" id="UP000077037">
    <property type="component" value="Unassembled WGS sequence"/>
</dbReference>
<dbReference type="PANTHER" id="PTHR30547">
    <property type="entry name" value="UNCHARACTERIZED PROTEIN YHCG-RELATED"/>
    <property type="match status" value="1"/>
</dbReference>
<evidence type="ECO:0000259" key="1">
    <source>
        <dbReference type="Pfam" id="PF17761"/>
    </source>
</evidence>
<organism evidence="2 3">
    <name type="scientific">Bordetella ansorpii</name>
    <dbReference type="NCBI Taxonomy" id="288768"/>
    <lineage>
        <taxon>Bacteria</taxon>
        <taxon>Pseudomonadati</taxon>
        <taxon>Pseudomonadota</taxon>
        <taxon>Betaproteobacteria</taxon>
        <taxon>Burkholderiales</taxon>
        <taxon>Alcaligenaceae</taxon>
        <taxon>Bordetella</taxon>
    </lineage>
</organism>
<dbReference type="InterPro" id="IPR053148">
    <property type="entry name" value="PD-DEXK-like_domain"/>
</dbReference>
<accession>A0A157RAH3</accession>
<dbReference type="AlphaFoldDB" id="A0A157RAH3"/>
<proteinExistence type="predicted"/>
<reference evidence="2 3" key="1">
    <citation type="submission" date="2016-03" db="EMBL/GenBank/DDBJ databases">
        <authorList>
            <consortium name="Pathogen Informatics"/>
        </authorList>
    </citation>
    <scope>NUCLEOTIDE SEQUENCE [LARGE SCALE GENOMIC DNA]</scope>
    <source>
        <strain evidence="2 3">NCTC13364</strain>
    </source>
</reference>
<protein>
    <submittedName>
        <fullName evidence="2">Uncharacterized conserved protein</fullName>
    </submittedName>
</protein>
<sequence>MVKFAVLFPDEPIVATLSRQLSWSHLVLLLVLKDPMQREYYAQRASAERWSVHTLRGRMDSMLYERTALSRKPD</sequence>
<evidence type="ECO:0000313" key="2">
    <source>
        <dbReference type="EMBL" id="SAI55000.1"/>
    </source>
</evidence>
<name>A0A157RAH3_9BORD</name>
<dbReference type="InterPro" id="IPR041527">
    <property type="entry name" value="YhcG_N"/>
</dbReference>
<evidence type="ECO:0000313" key="3">
    <source>
        <dbReference type="Proteomes" id="UP000077037"/>
    </source>
</evidence>
<dbReference type="Pfam" id="PF17761">
    <property type="entry name" value="DUF1016_N"/>
    <property type="match status" value="1"/>
</dbReference>
<feature type="domain" description="YhcG N-terminal" evidence="1">
    <location>
        <begin position="1"/>
        <end position="66"/>
    </location>
</feature>
<gene>
    <name evidence="2" type="ORF">SAMEA1982600_04571</name>
</gene>
<dbReference type="EMBL" id="FKBS01000029">
    <property type="protein sequence ID" value="SAI55000.1"/>
    <property type="molecule type" value="Genomic_DNA"/>
</dbReference>
<dbReference type="PANTHER" id="PTHR30547:SF5">
    <property type="entry name" value="NUCLEASE YHCG-RELATED"/>
    <property type="match status" value="1"/>
</dbReference>